<evidence type="ECO:0000256" key="3">
    <source>
        <dbReference type="PROSITE-ProRule" id="PRU00023"/>
    </source>
</evidence>
<dbReference type="OrthoDB" id="6781668at2759"/>
<proteinExistence type="predicted"/>
<keyword evidence="4" id="KW-0812">Transmembrane</keyword>
<organism evidence="5 6">
    <name type="scientific">Ascobolus immersus RN42</name>
    <dbReference type="NCBI Taxonomy" id="1160509"/>
    <lineage>
        <taxon>Eukaryota</taxon>
        <taxon>Fungi</taxon>
        <taxon>Dikarya</taxon>
        <taxon>Ascomycota</taxon>
        <taxon>Pezizomycotina</taxon>
        <taxon>Pezizomycetes</taxon>
        <taxon>Pezizales</taxon>
        <taxon>Ascobolaceae</taxon>
        <taxon>Ascobolus</taxon>
    </lineage>
</organism>
<dbReference type="PANTHER" id="PTHR24198">
    <property type="entry name" value="ANKYRIN REPEAT AND PROTEIN KINASE DOMAIN-CONTAINING PROTEIN"/>
    <property type="match status" value="1"/>
</dbReference>
<keyword evidence="6" id="KW-1185">Reference proteome</keyword>
<feature type="repeat" description="ANK" evidence="3">
    <location>
        <begin position="1481"/>
        <end position="1507"/>
    </location>
</feature>
<keyword evidence="4" id="KW-0472">Membrane</keyword>
<feature type="transmembrane region" description="Helical" evidence="4">
    <location>
        <begin position="403"/>
        <end position="426"/>
    </location>
</feature>
<dbReference type="PANTHER" id="PTHR24198:SF165">
    <property type="entry name" value="ANKYRIN REPEAT-CONTAINING PROTEIN-RELATED"/>
    <property type="match status" value="1"/>
</dbReference>
<evidence type="ECO:0000256" key="4">
    <source>
        <dbReference type="SAM" id="Phobius"/>
    </source>
</evidence>
<reference evidence="5 6" key="1">
    <citation type="journal article" date="2018" name="Nat. Ecol. Evol.">
        <title>Pezizomycetes genomes reveal the molecular basis of ectomycorrhizal truffle lifestyle.</title>
        <authorList>
            <person name="Murat C."/>
            <person name="Payen T."/>
            <person name="Noel B."/>
            <person name="Kuo A."/>
            <person name="Morin E."/>
            <person name="Chen J."/>
            <person name="Kohler A."/>
            <person name="Krizsan K."/>
            <person name="Balestrini R."/>
            <person name="Da Silva C."/>
            <person name="Montanini B."/>
            <person name="Hainaut M."/>
            <person name="Levati E."/>
            <person name="Barry K.W."/>
            <person name="Belfiori B."/>
            <person name="Cichocki N."/>
            <person name="Clum A."/>
            <person name="Dockter R.B."/>
            <person name="Fauchery L."/>
            <person name="Guy J."/>
            <person name="Iotti M."/>
            <person name="Le Tacon F."/>
            <person name="Lindquist E.A."/>
            <person name="Lipzen A."/>
            <person name="Malagnac F."/>
            <person name="Mello A."/>
            <person name="Molinier V."/>
            <person name="Miyauchi S."/>
            <person name="Poulain J."/>
            <person name="Riccioni C."/>
            <person name="Rubini A."/>
            <person name="Sitrit Y."/>
            <person name="Splivallo R."/>
            <person name="Traeger S."/>
            <person name="Wang M."/>
            <person name="Zifcakova L."/>
            <person name="Wipf D."/>
            <person name="Zambonelli A."/>
            <person name="Paolocci F."/>
            <person name="Nowrousian M."/>
            <person name="Ottonello S."/>
            <person name="Baldrian P."/>
            <person name="Spatafora J.W."/>
            <person name="Henrissat B."/>
            <person name="Nagy L.G."/>
            <person name="Aury J.M."/>
            <person name="Wincker P."/>
            <person name="Grigoriev I.V."/>
            <person name="Bonfante P."/>
            <person name="Martin F.M."/>
        </authorList>
    </citation>
    <scope>NUCLEOTIDE SEQUENCE [LARGE SCALE GENOMIC DNA]</scope>
    <source>
        <strain evidence="5 6">RN42</strain>
    </source>
</reference>
<keyword evidence="2 3" id="KW-0040">ANK repeat</keyword>
<gene>
    <name evidence="5" type="ORF">BJ508DRAFT_306432</name>
</gene>
<dbReference type="InterPro" id="IPR002110">
    <property type="entry name" value="Ankyrin_rpt"/>
</dbReference>
<dbReference type="Gene3D" id="1.25.40.20">
    <property type="entry name" value="Ankyrin repeat-containing domain"/>
    <property type="match status" value="2"/>
</dbReference>
<dbReference type="SUPFAM" id="SSF48403">
    <property type="entry name" value="Ankyrin repeat"/>
    <property type="match status" value="1"/>
</dbReference>
<dbReference type="SMART" id="SM00248">
    <property type="entry name" value="ANK"/>
    <property type="match status" value="6"/>
</dbReference>
<dbReference type="Proteomes" id="UP000275078">
    <property type="component" value="Unassembled WGS sequence"/>
</dbReference>
<evidence type="ECO:0000256" key="2">
    <source>
        <dbReference type="ARBA" id="ARBA00023043"/>
    </source>
</evidence>
<evidence type="ECO:0000313" key="5">
    <source>
        <dbReference type="EMBL" id="RPA81601.1"/>
    </source>
</evidence>
<keyword evidence="4" id="KW-1133">Transmembrane helix</keyword>
<sequence length="1558" mass="172552">MVLRYYKSQILPQKPDGNVDGKLREVYRKSTRFATSSTAVDDCRYLRAATKEPPLHKSHTLNRWKAEPVGGQSTFKTSELLAPKDSGHYEELKPPQLPIIASTAQQDPSGTPSLGHGCCAGSSKRQTIPRAYFGRPCLLAAYTYVVLLSNLPLVKAAEFNDDFSDNLFSDLAPLLALFGEQVAKQFLAGSTTWEDTVLFAMGPLGIMTAVTSAIRVGGPLWLRAIIGRARESRASVEDELTTSTSHDVCEIWNGQAVVRLVGSPKILQLIYLEDSSLEPEQRVLTLDMKAKNGQAFQPVREAVTNGFFQKFHRLKKWALTHSRDHQNDLEAHERRSNTSRSSRNPIPPNVFLNLRGRLSLTGRWELRAFVFIAVILQSGVVAFTGTVAYALRYKKEGEEIEGFAFPVAAAGTVILVLGMWLCAFVVEASTTEQLWEVHNVSGRAGKPQPEPFRILWLQQGCSVTDQQFDSYAIIANGKRNTLITSRFDSLSSVHDCKDPAVLLQSTNSKPKSQVAHLDSIKHHHPCASAKSLSVNPSGGFQTLATLGAVVGIGGFVLQFTGLRSLHWSATIAQLVITALMVVIRAWIRRGLAFKPLAYQIPDGYEMDWLATRLALEPERLLSDMPKREDTTTLHKDHFGSKLMSSMLTNPTQPRPKNIHRVAECNCNLFDGSCWKWAVCSGGGTECYMFEPLPLKKTSGCHKAMKLRERIGHISKWSGQASEAAVALSTAIDIVMEAFFKEVDYSDMAWSMQGYHTHPTSADTGIIHFSVLRKNGVWKSSATELDAMLSLWLFSIQSQKAQTASQKQDQIEDTQDWLREGSDALRTQALRLLGCTEKNSPYLRDLRWYMGDMLGDLHAVQRHDPLTSSTPAPEEPVATFSPHLVLGFERSKENLIGSPSREAGKFMLRSLGADDIPDIEVKGDVETMAITALDCAPLLLGTVSDGRLETHLVQDMFSAFLWAVARRMNQVTGKTVVHPSSPDSSRHSAEDERWRSFRLQNDIISKVASDVIAAAGDWLGGPLGVYSSIIPPLSIENKLPDPVEIINYARDLALPYEAVGSWHIAVPVYVYLANCCRTFPKDSKIRRNITAVVFEFGYSMGLLKSEKQQFNVDVEVIEELQRYENRFIYLLDSMREVDGDELVLELAQLYRLQGRPFLGLEKRLTIDIAQRRFNGFRDASESHLRALNGNGSKMNRNLVACPLYYDLDDLNSQDNLGLTPLHYYLLSKADDWAAGIMDMVYRLQTKDIETSDNALCDGNPPADADLVDITGWSILHYGASLGCEGYAMLSLLELLQIDPSVRISINRGYSPDLSGKTPLHYVQSVGAAKELLKRGGTAFKVVARDGLDAFMAATKRSADGVAALMLDAGADPKATDNLKATALHWAAYYGDVDLYEKLWRKGADPSARDDTSRTPLHWTRASEVLAGDLWDVMELEEDDADIKDAKGSTVVHIGARAGTLCEKTLNKLLEKHPELIDMPDGEGHTAFYWAKERGHKDVADLLVKKGADWVKASEYARGMQSGSLRDYTINVERRSWRGRMGASVAARALGAASSRTGAD</sequence>
<protein>
    <submittedName>
        <fullName evidence="5">Uncharacterized protein</fullName>
    </submittedName>
</protein>
<dbReference type="STRING" id="1160509.A0A3N4IBL6"/>
<name>A0A3N4IBL6_ASCIM</name>
<dbReference type="PROSITE" id="PS50297">
    <property type="entry name" value="ANK_REP_REGION"/>
    <property type="match status" value="2"/>
</dbReference>
<feature type="repeat" description="ANK" evidence="3">
    <location>
        <begin position="1377"/>
        <end position="1409"/>
    </location>
</feature>
<evidence type="ECO:0000256" key="1">
    <source>
        <dbReference type="ARBA" id="ARBA00022737"/>
    </source>
</evidence>
<feature type="transmembrane region" description="Helical" evidence="4">
    <location>
        <begin position="132"/>
        <end position="153"/>
    </location>
</feature>
<dbReference type="InterPro" id="IPR036770">
    <property type="entry name" value="Ankyrin_rpt-contain_sf"/>
</dbReference>
<dbReference type="Pfam" id="PF00023">
    <property type="entry name" value="Ank"/>
    <property type="match status" value="1"/>
</dbReference>
<accession>A0A3N4IBL6</accession>
<keyword evidence="1" id="KW-0677">Repeat</keyword>
<dbReference type="Pfam" id="PF12796">
    <property type="entry name" value="Ank_2"/>
    <property type="match status" value="1"/>
</dbReference>
<feature type="transmembrane region" description="Helical" evidence="4">
    <location>
        <begin position="565"/>
        <end position="587"/>
    </location>
</feature>
<feature type="transmembrane region" description="Helical" evidence="4">
    <location>
        <begin position="368"/>
        <end position="391"/>
    </location>
</feature>
<dbReference type="PROSITE" id="PS50088">
    <property type="entry name" value="ANK_REPEAT"/>
    <property type="match status" value="2"/>
</dbReference>
<evidence type="ECO:0000313" key="6">
    <source>
        <dbReference type="Proteomes" id="UP000275078"/>
    </source>
</evidence>
<feature type="transmembrane region" description="Helical" evidence="4">
    <location>
        <begin position="197"/>
        <end position="222"/>
    </location>
</feature>
<dbReference type="EMBL" id="ML119678">
    <property type="protein sequence ID" value="RPA81601.1"/>
    <property type="molecule type" value="Genomic_DNA"/>
</dbReference>